<reference evidence="3" key="1">
    <citation type="submission" date="2020-04" db="EMBL/GenBank/DDBJ databases">
        <authorList>
            <person name="Zhang T."/>
        </authorList>
    </citation>
    <scope>NUCLEOTIDE SEQUENCE</scope>
    <source>
        <strain evidence="3">HKST-UBA10</strain>
    </source>
</reference>
<dbReference type="NCBIfam" id="TIGR00589">
    <property type="entry name" value="ogt"/>
    <property type="match status" value="1"/>
</dbReference>
<keyword evidence="3" id="KW-0808">Transferase</keyword>
<dbReference type="SUPFAM" id="SSF46767">
    <property type="entry name" value="Methylated DNA-protein cysteine methyltransferase, C-terminal domain"/>
    <property type="match status" value="1"/>
</dbReference>
<reference evidence="3" key="2">
    <citation type="journal article" date="2021" name="Microbiome">
        <title>Successional dynamics and alternative stable states in a saline activated sludge microbial community over 9 years.</title>
        <authorList>
            <person name="Wang Y."/>
            <person name="Ye J."/>
            <person name="Ju F."/>
            <person name="Liu L."/>
            <person name="Boyd J.A."/>
            <person name="Deng Y."/>
            <person name="Parks D.H."/>
            <person name="Jiang X."/>
            <person name="Yin X."/>
            <person name="Woodcroft B.J."/>
            <person name="Tyson G.W."/>
            <person name="Hugenholtz P."/>
            <person name="Polz M.F."/>
            <person name="Zhang T."/>
        </authorList>
    </citation>
    <scope>NUCLEOTIDE SEQUENCE</scope>
    <source>
        <strain evidence="3">HKST-UBA10</strain>
    </source>
</reference>
<dbReference type="InterPro" id="IPR036217">
    <property type="entry name" value="MethylDNA_cys_MeTrfase_DNAb"/>
</dbReference>
<dbReference type="InterPro" id="IPR036388">
    <property type="entry name" value="WH-like_DNA-bd_sf"/>
</dbReference>
<dbReference type="PANTHER" id="PTHR42942:SF1">
    <property type="entry name" value="ALKYLTRANSFERASE-LIKE PROTEIN 1"/>
    <property type="match status" value="1"/>
</dbReference>
<evidence type="ECO:0000313" key="4">
    <source>
        <dbReference type="Proteomes" id="UP000782843"/>
    </source>
</evidence>
<name>A0A955L316_9BACT</name>
<organism evidence="3 4">
    <name type="scientific">Candidatus Dojkabacteria bacterium</name>
    <dbReference type="NCBI Taxonomy" id="2099670"/>
    <lineage>
        <taxon>Bacteria</taxon>
        <taxon>Candidatus Dojkabacteria</taxon>
    </lineage>
</organism>
<dbReference type="PANTHER" id="PTHR42942">
    <property type="entry name" value="6-O-METHYLGUANINE DNA METHYLTRANSFERASE"/>
    <property type="match status" value="1"/>
</dbReference>
<evidence type="ECO:0000313" key="3">
    <source>
        <dbReference type="EMBL" id="MCA9381948.1"/>
    </source>
</evidence>
<dbReference type="GO" id="GO:0003908">
    <property type="term" value="F:methylated-DNA-[protein]-cysteine S-methyltransferase activity"/>
    <property type="evidence" value="ECO:0007669"/>
    <property type="project" value="UniProtKB-EC"/>
</dbReference>
<evidence type="ECO:0000259" key="2">
    <source>
        <dbReference type="Pfam" id="PF01035"/>
    </source>
</evidence>
<dbReference type="InterPro" id="IPR014048">
    <property type="entry name" value="MethylDNA_cys_MeTrfase_DNA-bd"/>
</dbReference>
<comment type="caution">
    <text evidence="3">The sequence shown here is derived from an EMBL/GenBank/DDBJ whole genome shotgun (WGS) entry which is preliminary data.</text>
</comment>
<keyword evidence="1" id="KW-0227">DNA damage</keyword>
<feature type="domain" description="Methylated-DNA-[protein]-cysteine S-methyltransferase DNA binding" evidence="2">
    <location>
        <begin position="7"/>
        <end position="87"/>
    </location>
</feature>
<dbReference type="EC" id="2.1.1.63" evidence="3"/>
<dbReference type="AlphaFoldDB" id="A0A955L316"/>
<sequence length="104" mass="11862">MTNKTTFRKNVYSVVAKIPKGNVATYSQVAAKSGSPQGARAVGQALHFLDDESIPWWRVVNSRGEISLKCDEHPKQLQQKLLENEGIKFTSKHKLELNKYIWNY</sequence>
<proteinExistence type="predicted"/>
<dbReference type="Proteomes" id="UP000782843">
    <property type="component" value="Unassembled WGS sequence"/>
</dbReference>
<dbReference type="Gene3D" id="1.10.10.10">
    <property type="entry name" value="Winged helix-like DNA-binding domain superfamily/Winged helix DNA-binding domain"/>
    <property type="match status" value="1"/>
</dbReference>
<dbReference type="EMBL" id="JAGQLG010000029">
    <property type="protein sequence ID" value="MCA9381948.1"/>
    <property type="molecule type" value="Genomic_DNA"/>
</dbReference>
<accession>A0A955L316</accession>
<keyword evidence="3" id="KW-0489">Methyltransferase</keyword>
<dbReference type="Pfam" id="PF01035">
    <property type="entry name" value="DNA_binding_1"/>
    <property type="match status" value="1"/>
</dbReference>
<protein>
    <submittedName>
        <fullName evidence="3">Methylated-DNA--[protein]-cysteine S-methyltransferase</fullName>
        <ecNumber evidence="3">2.1.1.63</ecNumber>
    </submittedName>
</protein>
<dbReference type="CDD" id="cd06445">
    <property type="entry name" value="ATase"/>
    <property type="match status" value="1"/>
</dbReference>
<dbReference type="GO" id="GO:0032259">
    <property type="term" value="P:methylation"/>
    <property type="evidence" value="ECO:0007669"/>
    <property type="project" value="UniProtKB-KW"/>
</dbReference>
<dbReference type="GO" id="GO:0006281">
    <property type="term" value="P:DNA repair"/>
    <property type="evidence" value="ECO:0007669"/>
    <property type="project" value="InterPro"/>
</dbReference>
<gene>
    <name evidence="3" type="ORF">KC660_00900</name>
</gene>
<dbReference type="InterPro" id="IPR052520">
    <property type="entry name" value="ATL_DNA_repair"/>
</dbReference>
<evidence type="ECO:0000256" key="1">
    <source>
        <dbReference type="ARBA" id="ARBA00022763"/>
    </source>
</evidence>